<dbReference type="EMBL" id="BK061170">
    <property type="protein sequence ID" value="DBA08967.1"/>
    <property type="molecule type" value="mRNA"/>
</dbReference>
<evidence type="ECO:0000313" key="20">
    <source>
        <dbReference type="EMBL" id="DBA08967.1"/>
    </source>
</evidence>
<dbReference type="AlphaFoldDB" id="A0A9Y0T809"/>
<feature type="domain" description="Plant heme peroxidase family profile" evidence="19">
    <location>
        <begin position="34"/>
        <end position="336"/>
    </location>
</feature>
<keyword evidence="7 15" id="KW-0106">Calcium</keyword>
<accession>A0A9Y0T809</accession>
<dbReference type="GO" id="GO:0140825">
    <property type="term" value="F:lactoperoxidase activity"/>
    <property type="evidence" value="ECO:0007669"/>
    <property type="project" value="UniProtKB-EC"/>
</dbReference>
<feature type="binding site" evidence="15">
    <location>
        <position position="97"/>
    </location>
    <ligand>
        <name>Ca(2+)</name>
        <dbReference type="ChEBI" id="CHEBI:29108"/>
        <label>1</label>
    </ligand>
</feature>
<dbReference type="Pfam" id="PF00141">
    <property type="entry name" value="peroxidase"/>
    <property type="match status" value="1"/>
</dbReference>
<dbReference type="PRINTS" id="PR00458">
    <property type="entry name" value="PEROXIDASE"/>
</dbReference>
<evidence type="ECO:0000256" key="15">
    <source>
        <dbReference type="PIRSR" id="PIRSR600823-3"/>
    </source>
</evidence>
<evidence type="ECO:0000259" key="19">
    <source>
        <dbReference type="PROSITE" id="PS50873"/>
    </source>
</evidence>
<dbReference type="InterPro" id="IPR010255">
    <property type="entry name" value="Haem_peroxidase_sf"/>
</dbReference>
<keyword evidence="18" id="KW-0964">Secreted</keyword>
<evidence type="ECO:0000256" key="10">
    <source>
        <dbReference type="ARBA" id="ARBA00023157"/>
    </source>
</evidence>
<feature type="binding site" evidence="14">
    <location>
        <position position="172"/>
    </location>
    <ligand>
        <name>substrate</name>
    </ligand>
</feature>
<dbReference type="FunFam" id="1.10.520.10:FF:000001">
    <property type="entry name" value="Peroxidase"/>
    <property type="match status" value="1"/>
</dbReference>
<evidence type="ECO:0000256" key="14">
    <source>
        <dbReference type="PIRSR" id="PIRSR600823-2"/>
    </source>
</evidence>
<evidence type="ECO:0000256" key="4">
    <source>
        <dbReference type="ARBA" id="ARBA00022559"/>
    </source>
</evidence>
<feature type="binding site" description="axial binding residue" evidence="15">
    <location>
        <position position="202"/>
    </location>
    <ligand>
        <name>heme b</name>
        <dbReference type="ChEBI" id="CHEBI:60344"/>
    </ligand>
    <ligandPart>
        <name>Fe</name>
        <dbReference type="ChEBI" id="CHEBI:18248"/>
    </ligandPart>
</feature>
<sequence>MGHGYSAKGLLLLVLVVSCMLQVVQSTFCTKPGKLVKSYYHASCPKAEQIVRKVVTKAAIDDPRAPASLVRLFFHDCFVSGCDASVLLDNSTAMVSEKGARPNINTLRGFEIIEDIKEALEKECCNTVSCADILAIAARDSIVQTGGPHYDVLLGRRDNTVANYSGANTVLPSPKFNVTTLTQKFIDVGLTKEDMVTLSGAHTIGKSHCTSVTTRLFNQSGTTKPDPAIPSALLKKLQTKCPNDPNDLNSTLLLDDMTPETFDNQYYKNLLARQGILYSDQILADTEGSNLELVKMYAADQNLFFDAFVKSMTKMGNISPLTGSDGEIRKKCHRVNSYKD</sequence>
<dbReference type="GO" id="GO:0020037">
    <property type="term" value="F:heme binding"/>
    <property type="evidence" value="ECO:0007669"/>
    <property type="project" value="UniProtKB-UniRule"/>
</dbReference>
<evidence type="ECO:0000256" key="18">
    <source>
        <dbReference type="RuleBase" id="RU362060"/>
    </source>
</evidence>
<dbReference type="GO" id="GO:0005576">
    <property type="term" value="C:extracellular region"/>
    <property type="evidence" value="ECO:0007669"/>
    <property type="project" value="UniProtKB-SubCell"/>
</dbReference>
<dbReference type="PROSITE" id="PS50873">
    <property type="entry name" value="PEROXIDASE_4"/>
    <property type="match status" value="1"/>
</dbReference>
<dbReference type="InterPro" id="IPR019793">
    <property type="entry name" value="Peroxidases_heam-ligand_BS"/>
</dbReference>
<keyword evidence="10 17" id="KW-1015">Disulfide bond</keyword>
<feature type="site" description="Transition state stabilizer" evidence="16">
    <location>
        <position position="71"/>
    </location>
</feature>
<evidence type="ECO:0000256" key="9">
    <source>
        <dbReference type="ARBA" id="ARBA00023004"/>
    </source>
</evidence>
<comment type="cofactor">
    <cofactor evidence="15 18">
        <name>heme b</name>
        <dbReference type="ChEBI" id="CHEBI:60344"/>
    </cofactor>
    <text evidence="15 18">Binds 1 heme b (iron(II)-protoporphyrin IX) group per subunit.</text>
</comment>
<dbReference type="PROSITE" id="PS00435">
    <property type="entry name" value="PEROXIDASE_1"/>
    <property type="match status" value="1"/>
</dbReference>
<keyword evidence="11" id="KW-0325">Glycoprotein</keyword>
<dbReference type="Gene3D" id="1.10.420.10">
    <property type="entry name" value="Peroxidase, domain 2"/>
    <property type="match status" value="1"/>
</dbReference>
<feature type="chain" id="PRO_5041020760" description="Peroxidase" evidence="18">
    <location>
        <begin position="27"/>
        <end position="340"/>
    </location>
</feature>
<comment type="catalytic activity">
    <reaction evidence="1 18">
        <text>2 a phenolic donor + H2O2 = 2 a phenolic radical donor + 2 H2O</text>
        <dbReference type="Rhea" id="RHEA:56136"/>
        <dbReference type="ChEBI" id="CHEBI:15377"/>
        <dbReference type="ChEBI" id="CHEBI:16240"/>
        <dbReference type="ChEBI" id="CHEBI:139520"/>
        <dbReference type="ChEBI" id="CHEBI:139521"/>
        <dbReference type="EC" id="1.11.1.7"/>
    </reaction>
</comment>
<evidence type="ECO:0000256" key="16">
    <source>
        <dbReference type="PIRSR" id="PIRSR600823-4"/>
    </source>
</evidence>
<dbReference type="EC" id="1.11.1.7" evidence="3 18"/>
<dbReference type="PANTHER" id="PTHR31388:SF5">
    <property type="entry name" value="PEROXIDASE"/>
    <property type="match status" value="1"/>
</dbReference>
<dbReference type="FunFam" id="1.10.420.10:FF:000001">
    <property type="entry name" value="Peroxidase"/>
    <property type="match status" value="1"/>
</dbReference>
<organism evidence="20">
    <name type="scientific">Dicranum scoparium</name>
    <name type="common">Broom moss</name>
    <dbReference type="NCBI Taxonomy" id="3222"/>
    <lineage>
        <taxon>Eukaryota</taxon>
        <taxon>Viridiplantae</taxon>
        <taxon>Streptophyta</taxon>
        <taxon>Embryophyta</taxon>
        <taxon>Bryophyta</taxon>
        <taxon>Bryophytina</taxon>
        <taxon>Bryopsida</taxon>
        <taxon>Dicranidae</taxon>
        <taxon>Dicranales</taxon>
        <taxon>Dicranaceae</taxon>
        <taxon>Dicranum</taxon>
    </lineage>
</organism>
<comment type="similarity">
    <text evidence="2">Belongs to the peroxidase family. Ascorbate peroxidase subfamily.</text>
</comment>
<feature type="disulfide bond" evidence="17">
    <location>
        <begin position="130"/>
        <end position="332"/>
    </location>
</feature>
<feature type="binding site" evidence="15">
    <location>
        <position position="79"/>
    </location>
    <ligand>
        <name>Ca(2+)</name>
        <dbReference type="ChEBI" id="CHEBI:29108"/>
        <label>1</label>
    </ligand>
</feature>
<evidence type="ECO:0000256" key="17">
    <source>
        <dbReference type="PIRSR" id="PIRSR600823-5"/>
    </source>
</evidence>
<feature type="disulfide bond" evidence="17">
    <location>
        <begin position="44"/>
        <end position="124"/>
    </location>
</feature>
<keyword evidence="8 18" id="KW-0560">Oxidoreductase</keyword>
<comment type="subcellular location">
    <subcellularLocation>
        <location evidence="18">Secreted</location>
    </subcellularLocation>
</comment>
<feature type="active site" description="Proton acceptor" evidence="13">
    <location>
        <position position="75"/>
    </location>
</feature>
<keyword evidence="12 18" id="KW-0376">Hydrogen peroxide</keyword>
<reference evidence="20" key="1">
    <citation type="submission" date="2022-01" db="EMBL/GenBank/DDBJ databases">
        <authorList>
            <person name="Onele A.O."/>
            <person name="Anastasiia M.B."/>
            <person name="Ilya L.Y."/>
            <person name="Chasov A.V."/>
            <person name="Minibayeva F.V."/>
            <person name="Beckett R.P."/>
        </authorList>
    </citation>
    <scope>NUCLEOTIDE SEQUENCE</scope>
</reference>
<dbReference type="CDD" id="cd00693">
    <property type="entry name" value="secretory_peroxidase"/>
    <property type="match status" value="1"/>
</dbReference>
<reference evidence="20" key="2">
    <citation type="journal article" date="2023" name="S. Afr. J. Bot.">
        <title>Class III peroxidase genes in the moss Dicranum scoparium: Identification and abiotic stress induced expression analysis.</title>
        <authorList>
            <person name="Onele A."/>
            <person name="Mazina A."/>
            <person name="Leksin I."/>
            <person name="Chasov A."/>
            <person name="Minibayeva F."/>
            <person name="Beckett R."/>
        </authorList>
    </citation>
    <scope>NUCLEOTIDE SEQUENCE</scope>
</reference>
<feature type="disulfide bond" evidence="17">
    <location>
        <begin position="77"/>
        <end position="82"/>
    </location>
</feature>
<keyword evidence="5 18" id="KW-0349">Heme</keyword>
<dbReference type="InterPro" id="IPR002016">
    <property type="entry name" value="Haem_peroxidase"/>
</dbReference>
<evidence type="ECO:0000256" key="13">
    <source>
        <dbReference type="PIRSR" id="PIRSR600823-1"/>
    </source>
</evidence>
<dbReference type="GO" id="GO:0006979">
    <property type="term" value="P:response to oxidative stress"/>
    <property type="evidence" value="ECO:0007669"/>
    <property type="project" value="UniProtKB-UniRule"/>
</dbReference>
<feature type="binding site" evidence="15">
    <location>
        <position position="85"/>
    </location>
    <ligand>
        <name>Ca(2+)</name>
        <dbReference type="ChEBI" id="CHEBI:29108"/>
        <label>1</label>
    </ligand>
</feature>
<keyword evidence="6 15" id="KW-0479">Metal-binding</keyword>
<feature type="binding site" evidence="15">
    <location>
        <position position="83"/>
    </location>
    <ligand>
        <name>Ca(2+)</name>
        <dbReference type="ChEBI" id="CHEBI:29108"/>
        <label>1</label>
    </ligand>
</feature>
<proteinExistence type="evidence at transcript level"/>
<evidence type="ECO:0000256" key="11">
    <source>
        <dbReference type="ARBA" id="ARBA00023180"/>
    </source>
</evidence>
<feature type="non-terminal residue" evidence="20">
    <location>
        <position position="1"/>
    </location>
</feature>
<dbReference type="SUPFAM" id="SSF48113">
    <property type="entry name" value="Heme-dependent peroxidases"/>
    <property type="match status" value="1"/>
</dbReference>
<dbReference type="InterPro" id="IPR000823">
    <property type="entry name" value="Peroxidase_pln"/>
</dbReference>
<keyword evidence="18" id="KW-0732">Signal</keyword>
<keyword evidence="4 18" id="KW-0575">Peroxidase</keyword>
<evidence type="ECO:0000256" key="5">
    <source>
        <dbReference type="ARBA" id="ARBA00022617"/>
    </source>
</evidence>
<feature type="binding site" evidence="15">
    <location>
        <position position="203"/>
    </location>
    <ligand>
        <name>Ca(2+)</name>
        <dbReference type="ChEBI" id="CHEBI:29108"/>
        <label>2</label>
    </ligand>
</feature>
<evidence type="ECO:0000256" key="12">
    <source>
        <dbReference type="ARBA" id="ARBA00023324"/>
    </source>
</evidence>
<evidence type="ECO:0000256" key="6">
    <source>
        <dbReference type="ARBA" id="ARBA00022723"/>
    </source>
</evidence>
<feature type="signal peptide" evidence="18">
    <location>
        <begin position="1"/>
        <end position="26"/>
    </location>
</feature>
<feature type="binding site" evidence="15">
    <location>
        <position position="81"/>
    </location>
    <ligand>
        <name>Ca(2+)</name>
        <dbReference type="ChEBI" id="CHEBI:29108"/>
        <label>1</label>
    </ligand>
</feature>
<evidence type="ECO:0000256" key="2">
    <source>
        <dbReference type="ARBA" id="ARBA00006873"/>
    </source>
</evidence>
<dbReference type="PRINTS" id="PR00461">
    <property type="entry name" value="PLPEROXIDASE"/>
</dbReference>
<keyword evidence="9 15" id="KW-0408">Iron</keyword>
<comment type="function">
    <text evidence="18">Removal of H(2)O(2), oxidation of toxic reductants, biosynthesis and degradation of lignin, suberization, auxin catabolism, response to environmental stresses such as wounding, pathogen attack and oxidative stress.</text>
</comment>
<dbReference type="GO" id="GO:0046872">
    <property type="term" value="F:metal ion binding"/>
    <property type="evidence" value="ECO:0007669"/>
    <property type="project" value="UniProtKB-UniRule"/>
</dbReference>
<feature type="binding site" evidence="15">
    <location>
        <position position="76"/>
    </location>
    <ligand>
        <name>Ca(2+)</name>
        <dbReference type="ChEBI" id="CHEBI:29108"/>
        <label>1</label>
    </ligand>
</feature>
<dbReference type="InterPro" id="IPR033905">
    <property type="entry name" value="Secretory_peroxidase"/>
</dbReference>
<dbReference type="Gene3D" id="1.10.520.10">
    <property type="match status" value="1"/>
</dbReference>
<feature type="binding site" evidence="15">
    <location>
        <position position="258"/>
    </location>
    <ligand>
        <name>Ca(2+)</name>
        <dbReference type="ChEBI" id="CHEBI:29108"/>
        <label>2</label>
    </ligand>
</feature>
<comment type="similarity">
    <text evidence="18">Belongs to the peroxidase family. Classical plant (class III) peroxidase subfamily.</text>
</comment>
<comment type="cofactor">
    <cofactor evidence="15 18">
        <name>Ca(2+)</name>
        <dbReference type="ChEBI" id="CHEBI:29108"/>
    </cofactor>
    <text evidence="15 18">Binds 2 calcium ions per subunit.</text>
</comment>
<evidence type="ECO:0000256" key="1">
    <source>
        <dbReference type="ARBA" id="ARBA00000189"/>
    </source>
</evidence>
<dbReference type="GO" id="GO:0042744">
    <property type="term" value="P:hydrogen peroxide catabolic process"/>
    <property type="evidence" value="ECO:0007669"/>
    <property type="project" value="UniProtKB-KW"/>
</dbReference>
<feature type="binding site" evidence="15">
    <location>
        <position position="255"/>
    </location>
    <ligand>
        <name>Ca(2+)</name>
        <dbReference type="ChEBI" id="CHEBI:29108"/>
        <label>2</label>
    </ligand>
</feature>
<name>A0A9Y0T809_DICSC</name>
<evidence type="ECO:0000256" key="7">
    <source>
        <dbReference type="ARBA" id="ARBA00022837"/>
    </source>
</evidence>
<protein>
    <recommendedName>
        <fullName evidence="3 18">Peroxidase</fullName>
        <ecNumber evidence="3 18">1.11.1.7</ecNumber>
    </recommendedName>
</protein>
<feature type="disulfide bond" evidence="17">
    <location>
        <begin position="209"/>
        <end position="241"/>
    </location>
</feature>
<feature type="binding site" evidence="15">
    <location>
        <position position="263"/>
    </location>
    <ligand>
        <name>Ca(2+)</name>
        <dbReference type="ChEBI" id="CHEBI:29108"/>
        <label>2</label>
    </ligand>
</feature>
<evidence type="ECO:0000256" key="3">
    <source>
        <dbReference type="ARBA" id="ARBA00012313"/>
    </source>
</evidence>
<evidence type="ECO:0000256" key="8">
    <source>
        <dbReference type="ARBA" id="ARBA00023002"/>
    </source>
</evidence>
<dbReference type="PANTHER" id="PTHR31388">
    <property type="entry name" value="PEROXIDASE 72-RELATED"/>
    <property type="match status" value="1"/>
</dbReference>